<evidence type="ECO:0000313" key="2">
    <source>
        <dbReference type="Proteomes" id="UP000008817"/>
    </source>
</evidence>
<accession>B3PYL7</accession>
<dbReference type="Proteomes" id="UP000008817">
    <property type="component" value="Chromosome"/>
</dbReference>
<gene>
    <name evidence="1" type="ordered locus">RHECIAT_CH0001985</name>
</gene>
<dbReference type="EMBL" id="CP001074">
    <property type="protein sequence ID" value="ACE90946.1"/>
    <property type="molecule type" value="Genomic_DNA"/>
</dbReference>
<protein>
    <submittedName>
        <fullName evidence="1">Uncharacterized protein</fullName>
    </submittedName>
</protein>
<name>B3PYL7_RHIE6</name>
<reference evidence="1 2" key="1">
    <citation type="submission" date="2008-04" db="EMBL/GenBank/DDBJ databases">
        <title>Genome diversity and DNA divergence of Rhizobium etli.</title>
        <authorList>
            <person name="Gonzalez V."/>
            <person name="Acosta J.L."/>
            <person name="Santamaria R.I."/>
            <person name="Bustos P."/>
            <person name="Hernandez-Gonzalez I.L."/>
            <person name="Fernandez J.L."/>
            <person name="Diaz R."/>
            <person name="Flores M."/>
            <person name="Mora J."/>
            <person name="Palacios R."/>
            <person name="Davila G."/>
        </authorList>
    </citation>
    <scope>NUCLEOTIDE SEQUENCE [LARGE SCALE GENOMIC DNA]</scope>
    <source>
        <strain evidence="1 2">CIAT 652</strain>
    </source>
</reference>
<dbReference type="AlphaFoldDB" id="B3PYL7"/>
<dbReference type="KEGG" id="rec:RHECIAT_CH0001985"/>
<evidence type="ECO:0000313" key="1">
    <source>
        <dbReference type="EMBL" id="ACE90946.1"/>
    </source>
</evidence>
<dbReference type="HOGENOM" id="CLU_2318153_0_0_5"/>
<sequence length="99" mass="11384">MGQSLRLSPGPLYRPGFASDVCFWHSRFRTACLAITTIGYCRPSRRFRRRRRETLATPSRWLGMGVLESRRPIDRRYARSSISAVGLRCSAHGTEEDHD</sequence>
<organism evidence="1 2">
    <name type="scientific">Rhizobium etli (strain CIAT 652)</name>
    <dbReference type="NCBI Taxonomy" id="491916"/>
    <lineage>
        <taxon>Bacteria</taxon>
        <taxon>Pseudomonadati</taxon>
        <taxon>Pseudomonadota</taxon>
        <taxon>Alphaproteobacteria</taxon>
        <taxon>Hyphomicrobiales</taxon>
        <taxon>Rhizobiaceae</taxon>
        <taxon>Rhizobium/Agrobacterium group</taxon>
        <taxon>Rhizobium</taxon>
    </lineage>
</organism>
<proteinExistence type="predicted"/>